<protein>
    <recommendedName>
        <fullName evidence="4">Transmembrane protein</fullName>
    </recommendedName>
</protein>
<name>A0A4P6UHW8_9BURK</name>
<dbReference type="KEGG" id="hgr:DW355_04085"/>
<dbReference type="Proteomes" id="UP000292939">
    <property type="component" value="Chromosome"/>
</dbReference>
<proteinExistence type="predicted"/>
<evidence type="ECO:0000313" key="3">
    <source>
        <dbReference type="Proteomes" id="UP000292939"/>
    </source>
</evidence>
<evidence type="ECO:0000313" key="2">
    <source>
        <dbReference type="EMBL" id="QBK04066.1"/>
    </source>
</evidence>
<keyword evidence="1" id="KW-0812">Transmembrane</keyword>
<evidence type="ECO:0008006" key="4">
    <source>
        <dbReference type="Google" id="ProtNLM"/>
    </source>
</evidence>
<evidence type="ECO:0000256" key="1">
    <source>
        <dbReference type="SAM" id="Phobius"/>
    </source>
</evidence>
<keyword evidence="1" id="KW-1133">Transmembrane helix</keyword>
<feature type="transmembrane region" description="Helical" evidence="1">
    <location>
        <begin position="73"/>
        <end position="90"/>
    </location>
</feature>
<organism evidence="2 3">
    <name type="scientific">Hylemonella gracilis</name>
    <dbReference type="NCBI Taxonomy" id="80880"/>
    <lineage>
        <taxon>Bacteria</taxon>
        <taxon>Pseudomonadati</taxon>
        <taxon>Pseudomonadota</taxon>
        <taxon>Betaproteobacteria</taxon>
        <taxon>Burkholderiales</taxon>
        <taxon>Comamonadaceae</taxon>
        <taxon>Hylemonella</taxon>
    </lineage>
</organism>
<reference evidence="2 3" key="1">
    <citation type="submission" date="2018-07" db="EMBL/GenBank/DDBJ databases">
        <title>Exploring interactions and the metabolic potential of the ultra-small soil bacteria Hylemonella gracilis.</title>
        <authorList>
            <person name="Tyc O."/>
            <person name="Kulkarni P."/>
            <person name="Gawehns F."/>
            <person name="Hundscheid M."/>
            <person name="Zweers H."/>
            <person name="Garbeva P."/>
        </authorList>
    </citation>
    <scope>NUCLEOTIDE SEQUENCE [LARGE SCALE GENOMIC DNA]</scope>
    <source>
        <strain evidence="2 3">NS1</strain>
    </source>
</reference>
<dbReference type="AlphaFoldDB" id="A0A4P6UHW8"/>
<sequence>MGQNPAMSETHPAQEPIYVPHAEFRAGLPAGQFRLIVNPERASKYVKHRLMLTALILPIVGAGIGMAWYGYPWIGLVMVLLGVVAHRIVGRQAPKILLHMAVRDAKVYHEAIDFEILEVQRAR</sequence>
<keyword evidence="1" id="KW-0472">Membrane</keyword>
<accession>A0A4P6UHW8</accession>
<gene>
    <name evidence="2" type="ORF">DW355_04085</name>
</gene>
<dbReference type="EMBL" id="CP031395">
    <property type="protein sequence ID" value="QBK04066.1"/>
    <property type="molecule type" value="Genomic_DNA"/>
</dbReference>
<feature type="transmembrane region" description="Helical" evidence="1">
    <location>
        <begin position="50"/>
        <end position="67"/>
    </location>
</feature>